<gene>
    <name evidence="7" type="ORF">R3P38DRAFT_2763328</name>
</gene>
<evidence type="ECO:0000313" key="7">
    <source>
        <dbReference type="EMBL" id="KAK7050266.1"/>
    </source>
</evidence>
<evidence type="ECO:0000256" key="6">
    <source>
        <dbReference type="SAM" id="Phobius"/>
    </source>
</evidence>
<keyword evidence="5 6" id="KW-0472">Membrane</keyword>
<feature type="transmembrane region" description="Helical" evidence="6">
    <location>
        <begin position="36"/>
        <end position="58"/>
    </location>
</feature>
<dbReference type="GO" id="GO:0016020">
    <property type="term" value="C:membrane"/>
    <property type="evidence" value="ECO:0007669"/>
    <property type="project" value="UniProtKB-SubCell"/>
</dbReference>
<comment type="caution">
    <text evidence="7">The sequence shown here is derived from an EMBL/GenBank/DDBJ whole genome shotgun (WGS) entry which is preliminary data.</text>
</comment>
<comment type="similarity">
    <text evidence="2">Belongs to the IFI6/IFI27 family.</text>
</comment>
<comment type="subcellular location">
    <subcellularLocation>
        <location evidence="1">Membrane</location>
        <topology evidence="1">Multi-pass membrane protein</topology>
    </subcellularLocation>
</comment>
<proteinExistence type="inferred from homology"/>
<evidence type="ECO:0000256" key="1">
    <source>
        <dbReference type="ARBA" id="ARBA00004141"/>
    </source>
</evidence>
<sequence>MAAVVPLQSYAAAFRQLLQAHPIISQTVVRAPLYGLGAVLAGPAVLVGLLNVIGFGAAGVGAGSLAALIQSTIGNVAAGSVFAWAQAAAAGGIIVLPVTTLLGSGLLGLGTWLGFRR</sequence>
<dbReference type="Pfam" id="PF06140">
    <property type="entry name" value="Ifi-6-16"/>
    <property type="match status" value="1"/>
</dbReference>
<protein>
    <submittedName>
        <fullName evidence="7">Uncharacterized protein</fullName>
    </submittedName>
</protein>
<evidence type="ECO:0000256" key="3">
    <source>
        <dbReference type="ARBA" id="ARBA00022692"/>
    </source>
</evidence>
<dbReference type="Gene3D" id="6.10.110.10">
    <property type="match status" value="1"/>
</dbReference>
<feature type="transmembrane region" description="Helical" evidence="6">
    <location>
        <begin position="93"/>
        <end position="115"/>
    </location>
</feature>
<dbReference type="InterPro" id="IPR009311">
    <property type="entry name" value="IFI6/IFI27-like"/>
</dbReference>
<keyword evidence="3 6" id="KW-0812">Transmembrane</keyword>
<keyword evidence="8" id="KW-1185">Reference proteome</keyword>
<feature type="transmembrane region" description="Helical" evidence="6">
    <location>
        <begin position="65"/>
        <end position="87"/>
    </location>
</feature>
<evidence type="ECO:0000256" key="4">
    <source>
        <dbReference type="ARBA" id="ARBA00022989"/>
    </source>
</evidence>
<dbReference type="InterPro" id="IPR038213">
    <property type="entry name" value="IFI6/IFI27-like_sf"/>
</dbReference>
<name>A0AAW0DG05_9AGAR</name>
<reference evidence="7 8" key="1">
    <citation type="journal article" date="2024" name="J Genomics">
        <title>Draft genome sequencing and assembly of Favolaschia claudopus CIRM-BRFM 2984 isolated from oak limbs.</title>
        <authorList>
            <person name="Navarro D."/>
            <person name="Drula E."/>
            <person name="Chaduli D."/>
            <person name="Cazenave R."/>
            <person name="Ahrendt S."/>
            <person name="Wang J."/>
            <person name="Lipzen A."/>
            <person name="Daum C."/>
            <person name="Barry K."/>
            <person name="Grigoriev I.V."/>
            <person name="Favel A."/>
            <person name="Rosso M.N."/>
            <person name="Martin F."/>
        </authorList>
    </citation>
    <scope>NUCLEOTIDE SEQUENCE [LARGE SCALE GENOMIC DNA]</scope>
    <source>
        <strain evidence="7 8">CIRM-BRFM 2984</strain>
    </source>
</reference>
<accession>A0AAW0DG05</accession>
<evidence type="ECO:0000313" key="8">
    <source>
        <dbReference type="Proteomes" id="UP001362999"/>
    </source>
</evidence>
<evidence type="ECO:0000256" key="2">
    <source>
        <dbReference type="ARBA" id="ARBA00007262"/>
    </source>
</evidence>
<organism evidence="7 8">
    <name type="scientific">Favolaschia claudopus</name>
    <dbReference type="NCBI Taxonomy" id="2862362"/>
    <lineage>
        <taxon>Eukaryota</taxon>
        <taxon>Fungi</taxon>
        <taxon>Dikarya</taxon>
        <taxon>Basidiomycota</taxon>
        <taxon>Agaricomycotina</taxon>
        <taxon>Agaricomycetes</taxon>
        <taxon>Agaricomycetidae</taxon>
        <taxon>Agaricales</taxon>
        <taxon>Marasmiineae</taxon>
        <taxon>Mycenaceae</taxon>
        <taxon>Favolaschia</taxon>
    </lineage>
</organism>
<keyword evidence="4 6" id="KW-1133">Transmembrane helix</keyword>
<dbReference type="Proteomes" id="UP001362999">
    <property type="component" value="Unassembled WGS sequence"/>
</dbReference>
<dbReference type="EMBL" id="JAWWNJ010000008">
    <property type="protein sequence ID" value="KAK7050266.1"/>
    <property type="molecule type" value="Genomic_DNA"/>
</dbReference>
<dbReference type="AlphaFoldDB" id="A0AAW0DG05"/>
<evidence type="ECO:0000256" key="5">
    <source>
        <dbReference type="ARBA" id="ARBA00023136"/>
    </source>
</evidence>